<keyword evidence="6 8" id="KW-0472">Membrane</keyword>
<dbReference type="Pfam" id="PF00230">
    <property type="entry name" value="MIP"/>
    <property type="match status" value="1"/>
</dbReference>
<dbReference type="Gene3D" id="1.20.1080.10">
    <property type="entry name" value="Glycerol uptake facilitator protein"/>
    <property type="match status" value="1"/>
</dbReference>
<protein>
    <submittedName>
        <fullName evidence="9">Aquaporin family protein</fullName>
    </submittedName>
</protein>
<feature type="transmembrane region" description="Helical" evidence="8">
    <location>
        <begin position="93"/>
        <end position="114"/>
    </location>
</feature>
<feature type="transmembrane region" description="Helical" evidence="8">
    <location>
        <begin position="37"/>
        <end position="59"/>
    </location>
</feature>
<comment type="similarity">
    <text evidence="2 7">Belongs to the MIP/aquaporin (TC 1.A.8) family.</text>
</comment>
<feature type="transmembrane region" description="Helical" evidence="8">
    <location>
        <begin position="6"/>
        <end position="30"/>
    </location>
</feature>
<dbReference type="InterPro" id="IPR000425">
    <property type="entry name" value="MIP"/>
</dbReference>
<evidence type="ECO:0000313" key="10">
    <source>
        <dbReference type="Proteomes" id="UP000581206"/>
    </source>
</evidence>
<keyword evidence="10" id="KW-1185">Reference proteome</keyword>
<dbReference type="InterPro" id="IPR050363">
    <property type="entry name" value="MIP/Aquaporin"/>
</dbReference>
<accession>A0A7X6KSQ9</accession>
<dbReference type="PRINTS" id="PR00783">
    <property type="entry name" value="MINTRINSICP"/>
</dbReference>
<gene>
    <name evidence="9" type="ORF">HGA03_02005</name>
</gene>
<dbReference type="GO" id="GO:0005886">
    <property type="term" value="C:plasma membrane"/>
    <property type="evidence" value="ECO:0007669"/>
    <property type="project" value="TreeGrafter"/>
</dbReference>
<feature type="transmembrane region" description="Helical" evidence="8">
    <location>
        <begin position="140"/>
        <end position="160"/>
    </location>
</feature>
<sequence length="245" mass="25011">MSMGEVFLSEFLGTAVLLLLGAGVVANVVLPKTKGNAGGWLLINFGWGLAVFAGVYVAFKTGAHLNPAVTLGIWAAGKDEFAPGVEVSAANGFIYIAAQMAGAAVGAALAYLAYKKHFDEEADPADKLAVFSTGPAVRSYGWNFVTEVLATFVLVFWVVISGNTPAQIGPLGVALVVVAIGASLGGPTGYAINPARDLGPRIAHALLPIKGKGSSDWSYAWVPVAGPAVGGLLGGLLAQALGWVF</sequence>
<evidence type="ECO:0000256" key="1">
    <source>
        <dbReference type="ARBA" id="ARBA00004141"/>
    </source>
</evidence>
<dbReference type="Proteomes" id="UP000581206">
    <property type="component" value="Unassembled WGS sequence"/>
</dbReference>
<reference evidence="9 10" key="1">
    <citation type="submission" date="2020-04" db="EMBL/GenBank/DDBJ databases">
        <title>MicrobeNet Type strains.</title>
        <authorList>
            <person name="Nicholson A.C."/>
        </authorList>
    </citation>
    <scope>NUCLEOTIDE SEQUENCE [LARGE SCALE GENOMIC DNA]</scope>
    <source>
        <strain evidence="9 10">ATCC BAA-788</strain>
    </source>
</reference>
<dbReference type="PROSITE" id="PS00221">
    <property type="entry name" value="MIP"/>
    <property type="match status" value="1"/>
</dbReference>
<keyword evidence="5 8" id="KW-1133">Transmembrane helix</keyword>
<evidence type="ECO:0000313" key="9">
    <source>
        <dbReference type="EMBL" id="NKY21435.1"/>
    </source>
</evidence>
<feature type="transmembrane region" description="Helical" evidence="8">
    <location>
        <begin position="172"/>
        <end position="192"/>
    </location>
</feature>
<dbReference type="InterPro" id="IPR022357">
    <property type="entry name" value="MIP_CS"/>
</dbReference>
<dbReference type="GO" id="GO:0015254">
    <property type="term" value="F:glycerol channel activity"/>
    <property type="evidence" value="ECO:0007669"/>
    <property type="project" value="TreeGrafter"/>
</dbReference>
<comment type="subcellular location">
    <subcellularLocation>
        <location evidence="1">Membrane</location>
        <topology evidence="1">Multi-pass membrane protein</topology>
    </subcellularLocation>
</comment>
<dbReference type="PANTHER" id="PTHR43829">
    <property type="entry name" value="AQUAPORIN OR AQUAGLYCEROPORIN RELATED"/>
    <property type="match status" value="1"/>
</dbReference>
<feature type="transmembrane region" description="Helical" evidence="8">
    <location>
        <begin position="219"/>
        <end position="244"/>
    </location>
</feature>
<comment type="caution">
    <text evidence="9">The sequence shown here is derived from an EMBL/GenBank/DDBJ whole genome shotgun (WGS) entry which is preliminary data.</text>
</comment>
<organism evidence="9 10">
    <name type="scientific">Cellulomonas denverensis</name>
    <dbReference type="NCBI Taxonomy" id="264297"/>
    <lineage>
        <taxon>Bacteria</taxon>
        <taxon>Bacillati</taxon>
        <taxon>Actinomycetota</taxon>
        <taxon>Actinomycetes</taxon>
        <taxon>Micrococcales</taxon>
        <taxon>Cellulomonadaceae</taxon>
        <taxon>Cellulomonas</taxon>
    </lineage>
</organism>
<evidence type="ECO:0000256" key="8">
    <source>
        <dbReference type="SAM" id="Phobius"/>
    </source>
</evidence>
<dbReference type="PANTHER" id="PTHR43829:SF9">
    <property type="entry name" value="AQUAPORIN-9"/>
    <property type="match status" value="1"/>
</dbReference>
<evidence type="ECO:0000256" key="3">
    <source>
        <dbReference type="ARBA" id="ARBA00022448"/>
    </source>
</evidence>
<evidence type="ECO:0000256" key="6">
    <source>
        <dbReference type="ARBA" id="ARBA00023136"/>
    </source>
</evidence>
<evidence type="ECO:0000256" key="4">
    <source>
        <dbReference type="ARBA" id="ARBA00022692"/>
    </source>
</evidence>
<evidence type="ECO:0000256" key="5">
    <source>
        <dbReference type="ARBA" id="ARBA00022989"/>
    </source>
</evidence>
<keyword evidence="3 7" id="KW-0813">Transport</keyword>
<proteinExistence type="inferred from homology"/>
<evidence type="ECO:0000256" key="7">
    <source>
        <dbReference type="RuleBase" id="RU000477"/>
    </source>
</evidence>
<dbReference type="InterPro" id="IPR023271">
    <property type="entry name" value="Aquaporin-like"/>
</dbReference>
<dbReference type="AlphaFoldDB" id="A0A7X6KSQ9"/>
<keyword evidence="4 7" id="KW-0812">Transmembrane</keyword>
<dbReference type="EMBL" id="JAAXOX010000001">
    <property type="protein sequence ID" value="NKY21435.1"/>
    <property type="molecule type" value="Genomic_DNA"/>
</dbReference>
<dbReference type="SUPFAM" id="SSF81338">
    <property type="entry name" value="Aquaporin-like"/>
    <property type="match status" value="1"/>
</dbReference>
<name>A0A7X6KSQ9_9CELL</name>
<evidence type="ECO:0000256" key="2">
    <source>
        <dbReference type="ARBA" id="ARBA00006175"/>
    </source>
</evidence>